<comment type="similarity">
    <text evidence="1">Belongs to the PPR family. P subfamily.</text>
</comment>
<evidence type="ECO:0000256" key="3">
    <source>
        <dbReference type="PROSITE-ProRule" id="PRU00708"/>
    </source>
</evidence>
<dbReference type="PROSITE" id="PS51375">
    <property type="entry name" value="PPR"/>
    <property type="match status" value="2"/>
</dbReference>
<feature type="repeat" description="PPR" evidence="3">
    <location>
        <begin position="104"/>
        <end position="138"/>
    </location>
</feature>
<keyword evidence="5" id="KW-1185">Reference proteome</keyword>
<dbReference type="Proteomes" id="UP000237347">
    <property type="component" value="Unassembled WGS sequence"/>
</dbReference>
<evidence type="ECO:0000313" key="4">
    <source>
        <dbReference type="EMBL" id="KAK7830227.1"/>
    </source>
</evidence>
<reference evidence="4 5" key="1">
    <citation type="journal article" date="2018" name="Sci. Data">
        <title>The draft genome sequence of cork oak.</title>
        <authorList>
            <person name="Ramos A.M."/>
            <person name="Usie A."/>
            <person name="Barbosa P."/>
            <person name="Barros P.M."/>
            <person name="Capote T."/>
            <person name="Chaves I."/>
            <person name="Simoes F."/>
            <person name="Abreu I."/>
            <person name="Carrasquinho I."/>
            <person name="Faro C."/>
            <person name="Guimaraes J.B."/>
            <person name="Mendonca D."/>
            <person name="Nobrega F."/>
            <person name="Rodrigues L."/>
            <person name="Saibo N.J.M."/>
            <person name="Varela M.C."/>
            <person name="Egas C."/>
            <person name="Matos J."/>
            <person name="Miguel C.M."/>
            <person name="Oliveira M.M."/>
            <person name="Ricardo C.P."/>
            <person name="Goncalves S."/>
        </authorList>
    </citation>
    <scope>NUCLEOTIDE SEQUENCE [LARGE SCALE GENOMIC DNA]</scope>
    <source>
        <strain evidence="5">cv. HL8</strain>
    </source>
</reference>
<protein>
    <submittedName>
        <fullName evidence="4">Pentatricopeptide repeat-containing protein</fullName>
    </submittedName>
</protein>
<organism evidence="4 5">
    <name type="scientific">Quercus suber</name>
    <name type="common">Cork oak</name>
    <dbReference type="NCBI Taxonomy" id="58331"/>
    <lineage>
        <taxon>Eukaryota</taxon>
        <taxon>Viridiplantae</taxon>
        <taxon>Streptophyta</taxon>
        <taxon>Embryophyta</taxon>
        <taxon>Tracheophyta</taxon>
        <taxon>Spermatophyta</taxon>
        <taxon>Magnoliopsida</taxon>
        <taxon>eudicotyledons</taxon>
        <taxon>Gunneridae</taxon>
        <taxon>Pentapetalae</taxon>
        <taxon>rosids</taxon>
        <taxon>fabids</taxon>
        <taxon>Fagales</taxon>
        <taxon>Fagaceae</taxon>
        <taxon>Quercus</taxon>
    </lineage>
</organism>
<dbReference type="InterPro" id="IPR011990">
    <property type="entry name" value="TPR-like_helical_dom_sf"/>
</dbReference>
<gene>
    <name evidence="4" type="primary">OTP43_1</name>
    <name evidence="4" type="ORF">CFP56_028401</name>
</gene>
<dbReference type="EMBL" id="PKMF04000465">
    <property type="protein sequence ID" value="KAK7830227.1"/>
    <property type="molecule type" value="Genomic_DNA"/>
</dbReference>
<name>A0AAW0JU00_QUESU</name>
<evidence type="ECO:0000313" key="5">
    <source>
        <dbReference type="Proteomes" id="UP000237347"/>
    </source>
</evidence>
<dbReference type="Pfam" id="PF01535">
    <property type="entry name" value="PPR"/>
    <property type="match status" value="2"/>
</dbReference>
<dbReference type="Gene3D" id="1.25.40.10">
    <property type="entry name" value="Tetratricopeptide repeat domain"/>
    <property type="match status" value="1"/>
</dbReference>
<keyword evidence="2" id="KW-0677">Repeat</keyword>
<dbReference type="NCBIfam" id="TIGR00756">
    <property type="entry name" value="PPR"/>
    <property type="match status" value="2"/>
</dbReference>
<comment type="caution">
    <text evidence="4">The sequence shown here is derived from an EMBL/GenBank/DDBJ whole genome shotgun (WGS) entry which is preliminary data.</text>
</comment>
<dbReference type="InterPro" id="IPR002885">
    <property type="entry name" value="PPR_rpt"/>
</dbReference>
<dbReference type="AlphaFoldDB" id="A0AAW0JU00"/>
<evidence type="ECO:0000256" key="1">
    <source>
        <dbReference type="ARBA" id="ARBA00007626"/>
    </source>
</evidence>
<accession>A0AAW0JU00</accession>
<dbReference type="PANTHER" id="PTHR47941">
    <property type="entry name" value="PENTATRICOPEPTIDE REPEAT-CONTAINING PROTEIN 3, MITOCHONDRIAL"/>
    <property type="match status" value="1"/>
</dbReference>
<sequence length="140" mass="15975">MSMHEHSCFHELNSSILFLTFCTLKALEVLKEMVERGLNSSLTMFGYVDKIKRAKKVFDEMIKAGLLPSIVTYNALIQILCKKDSVENVVLVFEEMVGKGYVPNLMAYSVLVRGLCHTGEMDKALEFMGRMKDDEWELNV</sequence>
<dbReference type="Pfam" id="PF13041">
    <property type="entry name" value="PPR_2"/>
    <property type="match status" value="1"/>
</dbReference>
<evidence type="ECO:0000256" key="2">
    <source>
        <dbReference type="ARBA" id="ARBA00022737"/>
    </source>
</evidence>
<proteinExistence type="inferred from homology"/>
<feature type="repeat" description="PPR" evidence="3">
    <location>
        <begin position="69"/>
        <end position="103"/>
    </location>
</feature>